<reference evidence="2" key="1">
    <citation type="submission" date="2019-04" db="EMBL/GenBank/DDBJ databases">
        <title>Evolution of Biomass-Degrading Anaerobic Consortia Revealed by Metagenomics.</title>
        <authorList>
            <person name="Peng X."/>
        </authorList>
    </citation>
    <scope>NUCLEOTIDE SEQUENCE</scope>
    <source>
        <strain evidence="2">SIG240</strain>
    </source>
</reference>
<dbReference type="AlphaFoldDB" id="A0A927ZR32"/>
<organism evidence="2 3">
    <name type="scientific">Selenomonas ruminantium</name>
    <dbReference type="NCBI Taxonomy" id="971"/>
    <lineage>
        <taxon>Bacteria</taxon>
        <taxon>Bacillati</taxon>
        <taxon>Bacillota</taxon>
        <taxon>Negativicutes</taxon>
        <taxon>Selenomonadales</taxon>
        <taxon>Selenomonadaceae</taxon>
        <taxon>Selenomonas</taxon>
    </lineage>
</organism>
<accession>A0A927ZR32</accession>
<evidence type="ECO:0000256" key="1">
    <source>
        <dbReference type="SAM" id="MobiDB-lite"/>
    </source>
</evidence>
<gene>
    <name evidence="2" type="ORF">E7201_04755</name>
</gene>
<protein>
    <submittedName>
        <fullName evidence="2">Uncharacterized protein</fullName>
    </submittedName>
</protein>
<feature type="region of interest" description="Disordered" evidence="1">
    <location>
        <begin position="179"/>
        <end position="213"/>
    </location>
</feature>
<dbReference type="Proteomes" id="UP000761380">
    <property type="component" value="Unassembled WGS sequence"/>
</dbReference>
<dbReference type="InterPro" id="IPR046097">
    <property type="entry name" value="DUF6033"/>
</dbReference>
<comment type="caution">
    <text evidence="2">The sequence shown here is derived from an EMBL/GenBank/DDBJ whole genome shotgun (WGS) entry which is preliminary data.</text>
</comment>
<sequence length="237" mass="26877">MTNNISTNFAASFYQNMGQVGKKGQSAQKKEQAQEPFSPYMPETQVELSADGLALAGQQKAGGTQLSQKAQDLFAKLQEKYGDYDFFVAENQEDMKNYMDKGTKQYSVVFTKEELEHMASDDEYAEKVIGQMESAIDMTKRLEDSGKLGEGVHFKQVAITFDDEGNMKLFAQLEKMNAEQQERLEEAKEKKAEEKEKAAKEAEEKEKEQAKLQPRNLVEIEASSEEELLEKILGIKW</sequence>
<name>A0A927ZR32_SELRU</name>
<feature type="compositionally biased region" description="Basic and acidic residues" evidence="1">
    <location>
        <begin position="179"/>
        <end position="210"/>
    </location>
</feature>
<dbReference type="EMBL" id="SVBY01000025">
    <property type="protein sequence ID" value="MBE6092466.1"/>
    <property type="molecule type" value="Genomic_DNA"/>
</dbReference>
<evidence type="ECO:0000313" key="3">
    <source>
        <dbReference type="Proteomes" id="UP000761380"/>
    </source>
</evidence>
<dbReference type="Pfam" id="PF19498">
    <property type="entry name" value="DUF6033"/>
    <property type="match status" value="1"/>
</dbReference>
<proteinExistence type="predicted"/>
<evidence type="ECO:0000313" key="2">
    <source>
        <dbReference type="EMBL" id="MBE6092466.1"/>
    </source>
</evidence>